<dbReference type="InterPro" id="IPR011009">
    <property type="entry name" value="Kinase-like_dom_sf"/>
</dbReference>
<dbReference type="Pfam" id="PF00069">
    <property type="entry name" value="Pkinase"/>
    <property type="match status" value="1"/>
</dbReference>
<dbReference type="GO" id="GO:0010506">
    <property type="term" value="P:regulation of autophagy"/>
    <property type="evidence" value="ECO:0007669"/>
    <property type="project" value="InterPro"/>
</dbReference>
<dbReference type="GO" id="GO:0044773">
    <property type="term" value="P:mitotic DNA damage checkpoint signaling"/>
    <property type="evidence" value="ECO:0000318"/>
    <property type="project" value="GO_Central"/>
</dbReference>
<dbReference type="EMBL" id="DS113275">
    <property type="protein sequence ID" value="EAY14150.1"/>
    <property type="molecule type" value="Genomic_DNA"/>
</dbReference>
<dbReference type="PROSITE" id="PS50011">
    <property type="entry name" value="PROTEIN_KINASE_DOM"/>
    <property type="match status" value="1"/>
</dbReference>
<sequence length="345" mass="39160">MRRSISVQQVVDVTYENGNGTIKQINQYKELCLVGEGSFSKVFLGLDVNTNKYYAIKRINLKTFVRSSMGIHQLEREIEIMRQIKNKYVVQLHEVIHVPERDVVYLIVDYANCGNLDQLIKSKVKLKPQEICALFRQIAEGVMFLHQHNIVHQDLKPANILLKSDGTILISDFGIGRSFQSAATVVGTPAYQSPEVVDDDCEYDEEEEIDPCKEDVWSLGVTLYQLAFNKLPFTGNNVFEIVRSIESSVLNKPEGADDVLWDLILHMLVVHPSRRYSIFDVINHPYTKSADLKFAPKCPAFTVPEVNSDAPIQHIQGIVCDKDYKFQNSEANVKPNLPLFAAPFQ</sequence>
<dbReference type="SUPFAM" id="SSF56112">
    <property type="entry name" value="Protein kinase-like (PK-like)"/>
    <property type="match status" value="1"/>
</dbReference>
<dbReference type="RefSeq" id="XP_001326373.1">
    <property type="nucleotide sequence ID" value="XM_001326338.1"/>
</dbReference>
<evidence type="ECO:0000256" key="3">
    <source>
        <dbReference type="PROSITE-ProRule" id="PRU10141"/>
    </source>
</evidence>
<evidence type="ECO:0000256" key="1">
    <source>
        <dbReference type="ARBA" id="ARBA00022741"/>
    </source>
</evidence>
<keyword evidence="1 3" id="KW-0547">Nucleotide-binding</keyword>
<dbReference type="FunFam" id="1.10.510.10:FF:001616">
    <property type="entry name" value="CAMK family protein kinase"/>
    <property type="match status" value="1"/>
</dbReference>
<dbReference type="Gene3D" id="1.10.510.10">
    <property type="entry name" value="Transferase(Phosphotransferase) domain 1"/>
    <property type="match status" value="1"/>
</dbReference>
<dbReference type="SMR" id="A2DZT2"/>
<keyword evidence="4" id="KW-0723">Serine/threonine-protein kinase</keyword>
<dbReference type="InParanoid" id="A2DZT2"/>
<dbReference type="PANTHER" id="PTHR24348:SF72">
    <property type="entry name" value="SERINE_THREONINE PROTEIN KINASE"/>
    <property type="match status" value="1"/>
</dbReference>
<keyword evidence="7" id="KW-1185">Reference proteome</keyword>
<dbReference type="OrthoDB" id="68483at2759"/>
<dbReference type="SMART" id="SM00220">
    <property type="entry name" value="S_TKc"/>
    <property type="match status" value="1"/>
</dbReference>
<dbReference type="GO" id="GO:0005634">
    <property type="term" value="C:nucleus"/>
    <property type="evidence" value="ECO:0000318"/>
    <property type="project" value="GO_Central"/>
</dbReference>
<evidence type="ECO:0000313" key="7">
    <source>
        <dbReference type="Proteomes" id="UP000001542"/>
    </source>
</evidence>
<proteinExistence type="inferred from homology"/>
<dbReference type="KEGG" id="tva:4772138"/>
<dbReference type="GO" id="GO:0005524">
    <property type="term" value="F:ATP binding"/>
    <property type="evidence" value="ECO:0007669"/>
    <property type="project" value="UniProtKB-UniRule"/>
</dbReference>
<evidence type="ECO:0000256" key="2">
    <source>
        <dbReference type="ARBA" id="ARBA00022840"/>
    </source>
</evidence>
<feature type="domain" description="Protein kinase" evidence="5">
    <location>
        <begin position="28"/>
        <end position="287"/>
    </location>
</feature>
<evidence type="ECO:0000313" key="6">
    <source>
        <dbReference type="EMBL" id="EAY14150.1"/>
    </source>
</evidence>
<gene>
    <name evidence="6" type="ORF">TVAG_351980</name>
</gene>
<evidence type="ECO:0000256" key="4">
    <source>
        <dbReference type="RuleBase" id="RU000304"/>
    </source>
</evidence>
<keyword evidence="2 3" id="KW-0067">ATP-binding</keyword>
<feature type="binding site" evidence="3">
    <location>
        <position position="57"/>
    </location>
    <ligand>
        <name>ATP</name>
        <dbReference type="ChEBI" id="CHEBI:30616"/>
    </ligand>
</feature>
<dbReference type="GO" id="GO:0004674">
    <property type="term" value="F:protein serine/threonine kinase activity"/>
    <property type="evidence" value="ECO:0000318"/>
    <property type="project" value="GO_Central"/>
</dbReference>
<dbReference type="AlphaFoldDB" id="A2DZT2"/>
<accession>A2DZT2</accession>
<dbReference type="PROSITE" id="PS00107">
    <property type="entry name" value="PROTEIN_KINASE_ATP"/>
    <property type="match status" value="1"/>
</dbReference>
<keyword evidence="6" id="KW-0808">Transferase</keyword>
<dbReference type="STRING" id="5722.A2DZT2"/>
<organism evidence="6 7">
    <name type="scientific">Trichomonas vaginalis (strain ATCC PRA-98 / G3)</name>
    <dbReference type="NCBI Taxonomy" id="412133"/>
    <lineage>
        <taxon>Eukaryota</taxon>
        <taxon>Metamonada</taxon>
        <taxon>Parabasalia</taxon>
        <taxon>Trichomonadida</taxon>
        <taxon>Trichomonadidae</taxon>
        <taxon>Trichomonas</taxon>
    </lineage>
</organism>
<dbReference type="PANTHER" id="PTHR24348">
    <property type="entry name" value="SERINE/THREONINE-PROTEIN KINASE UNC-51-RELATED"/>
    <property type="match status" value="1"/>
</dbReference>
<dbReference type="InterPro" id="IPR008271">
    <property type="entry name" value="Ser/Thr_kinase_AS"/>
</dbReference>
<dbReference type="VEuPathDB" id="TrichDB:TVAG_351980"/>
<dbReference type="Proteomes" id="UP000001542">
    <property type="component" value="Unassembled WGS sequence"/>
</dbReference>
<dbReference type="InterPro" id="IPR017441">
    <property type="entry name" value="Protein_kinase_ATP_BS"/>
</dbReference>
<dbReference type="PROSITE" id="PS00108">
    <property type="entry name" value="PROTEIN_KINASE_ST"/>
    <property type="match status" value="1"/>
</dbReference>
<comment type="similarity">
    <text evidence="4">Belongs to the protein kinase superfamily.</text>
</comment>
<name>A2DZT2_TRIV3</name>
<reference evidence="6" key="2">
    <citation type="journal article" date="2007" name="Science">
        <title>Draft genome sequence of the sexually transmitted pathogen Trichomonas vaginalis.</title>
        <authorList>
            <person name="Carlton J.M."/>
            <person name="Hirt R.P."/>
            <person name="Silva J.C."/>
            <person name="Delcher A.L."/>
            <person name="Schatz M."/>
            <person name="Zhao Q."/>
            <person name="Wortman J.R."/>
            <person name="Bidwell S.L."/>
            <person name="Alsmark U.C.M."/>
            <person name="Besteiro S."/>
            <person name="Sicheritz-Ponten T."/>
            <person name="Noel C.J."/>
            <person name="Dacks J.B."/>
            <person name="Foster P.G."/>
            <person name="Simillion C."/>
            <person name="Van de Peer Y."/>
            <person name="Miranda-Saavedra D."/>
            <person name="Barton G.J."/>
            <person name="Westrop G.D."/>
            <person name="Mueller S."/>
            <person name="Dessi D."/>
            <person name="Fiori P.L."/>
            <person name="Ren Q."/>
            <person name="Paulsen I."/>
            <person name="Zhang H."/>
            <person name="Bastida-Corcuera F.D."/>
            <person name="Simoes-Barbosa A."/>
            <person name="Brown M.T."/>
            <person name="Hayes R.D."/>
            <person name="Mukherjee M."/>
            <person name="Okumura C.Y."/>
            <person name="Schneider R."/>
            <person name="Smith A.J."/>
            <person name="Vanacova S."/>
            <person name="Villalvazo M."/>
            <person name="Haas B.J."/>
            <person name="Pertea M."/>
            <person name="Feldblyum T.V."/>
            <person name="Utterback T.R."/>
            <person name="Shu C.L."/>
            <person name="Osoegawa K."/>
            <person name="de Jong P.J."/>
            <person name="Hrdy I."/>
            <person name="Horvathova L."/>
            <person name="Zubacova Z."/>
            <person name="Dolezal P."/>
            <person name="Malik S.B."/>
            <person name="Logsdon J.M. Jr."/>
            <person name="Henze K."/>
            <person name="Gupta A."/>
            <person name="Wang C.C."/>
            <person name="Dunne R.L."/>
            <person name="Upcroft J.A."/>
            <person name="Upcroft P."/>
            <person name="White O."/>
            <person name="Salzberg S.L."/>
            <person name="Tang P."/>
            <person name="Chiu C.-H."/>
            <person name="Lee Y.-S."/>
            <person name="Embley T.M."/>
            <person name="Coombs G.H."/>
            <person name="Mottram J.C."/>
            <person name="Tachezy J."/>
            <person name="Fraser-Liggett C.M."/>
            <person name="Johnson P.J."/>
        </authorList>
    </citation>
    <scope>NUCLEOTIDE SEQUENCE [LARGE SCALE GENOMIC DNA]</scope>
    <source>
        <strain evidence="6">G3</strain>
    </source>
</reference>
<protein>
    <submittedName>
        <fullName evidence="6">CAMK family protein kinase</fullName>
    </submittedName>
</protein>
<evidence type="ECO:0000259" key="5">
    <source>
        <dbReference type="PROSITE" id="PS50011"/>
    </source>
</evidence>
<dbReference type="VEuPathDB" id="TrichDB:TVAGG3_0261550"/>
<reference evidence="6" key="1">
    <citation type="submission" date="2006-10" db="EMBL/GenBank/DDBJ databases">
        <authorList>
            <person name="Amadeo P."/>
            <person name="Zhao Q."/>
            <person name="Wortman J."/>
            <person name="Fraser-Liggett C."/>
            <person name="Carlton J."/>
        </authorList>
    </citation>
    <scope>NUCLEOTIDE SEQUENCE</scope>
    <source>
        <strain evidence="6">G3</strain>
    </source>
</reference>
<dbReference type="eggNOG" id="KOG0583">
    <property type="taxonomic scope" value="Eukaryota"/>
</dbReference>
<dbReference type="InterPro" id="IPR045269">
    <property type="entry name" value="Atg1-like"/>
</dbReference>
<dbReference type="FunCoup" id="A2DZT2">
    <property type="interactions" value="158"/>
</dbReference>
<dbReference type="InterPro" id="IPR000719">
    <property type="entry name" value="Prot_kinase_dom"/>
</dbReference>
<keyword evidence="6" id="KW-0418">Kinase</keyword>